<sequence>MRRETARTRAEQAERQARADTGRPLPVIGMGDCERRHPAVDRGYERASAENGAGDETTGIGPSPASGTGP</sequence>
<evidence type="ECO:0000313" key="2">
    <source>
        <dbReference type="EMBL" id="MBB5823381.1"/>
    </source>
</evidence>
<reference evidence="2 3" key="1">
    <citation type="submission" date="2020-08" db="EMBL/GenBank/DDBJ databases">
        <title>Sequencing the genomes of 1000 actinobacteria strains.</title>
        <authorList>
            <person name="Klenk H.-P."/>
        </authorList>
    </citation>
    <scope>NUCLEOTIDE SEQUENCE [LARGE SCALE GENOMIC DNA]</scope>
    <source>
        <strain evidence="2 3">DSM 46887</strain>
    </source>
</reference>
<evidence type="ECO:0000256" key="1">
    <source>
        <dbReference type="SAM" id="MobiDB-lite"/>
    </source>
</evidence>
<proteinExistence type="predicted"/>
<feature type="compositionally biased region" description="Basic and acidic residues" evidence="1">
    <location>
        <begin position="32"/>
        <end position="48"/>
    </location>
</feature>
<organism evidence="2 3">
    <name type="scientific">Streptosporangium becharense</name>
    <dbReference type="NCBI Taxonomy" id="1816182"/>
    <lineage>
        <taxon>Bacteria</taxon>
        <taxon>Bacillati</taxon>
        <taxon>Actinomycetota</taxon>
        <taxon>Actinomycetes</taxon>
        <taxon>Streptosporangiales</taxon>
        <taxon>Streptosporangiaceae</taxon>
        <taxon>Streptosporangium</taxon>
    </lineage>
</organism>
<gene>
    <name evidence="2" type="ORF">F4562_006443</name>
</gene>
<protein>
    <submittedName>
        <fullName evidence="2">Uncharacterized protein</fullName>
    </submittedName>
</protein>
<evidence type="ECO:0000313" key="3">
    <source>
        <dbReference type="Proteomes" id="UP000540685"/>
    </source>
</evidence>
<dbReference type="AlphaFoldDB" id="A0A7W9IMM3"/>
<dbReference type="EMBL" id="JACHMP010000001">
    <property type="protein sequence ID" value="MBB5823381.1"/>
    <property type="molecule type" value="Genomic_DNA"/>
</dbReference>
<keyword evidence="3" id="KW-1185">Reference proteome</keyword>
<comment type="caution">
    <text evidence="2">The sequence shown here is derived from an EMBL/GenBank/DDBJ whole genome shotgun (WGS) entry which is preliminary data.</text>
</comment>
<feature type="region of interest" description="Disordered" evidence="1">
    <location>
        <begin position="1"/>
        <end position="70"/>
    </location>
</feature>
<accession>A0A7W9IMM3</accession>
<feature type="compositionally biased region" description="Basic and acidic residues" evidence="1">
    <location>
        <begin position="1"/>
        <end position="21"/>
    </location>
</feature>
<name>A0A7W9IMM3_9ACTN</name>
<dbReference type="Proteomes" id="UP000540685">
    <property type="component" value="Unassembled WGS sequence"/>
</dbReference>